<dbReference type="RefSeq" id="WP_096585263.1">
    <property type="nucleotide sequence ID" value="NZ_CAWNJS010000003.1"/>
</dbReference>
<accession>A0A1Z4NBS5</accession>
<dbReference type="GO" id="GO:0003700">
    <property type="term" value="F:DNA-binding transcription factor activity"/>
    <property type="evidence" value="ECO:0007669"/>
    <property type="project" value="InterPro"/>
</dbReference>
<evidence type="ECO:0000256" key="2">
    <source>
        <dbReference type="ARBA" id="ARBA00023125"/>
    </source>
</evidence>
<dbReference type="CDD" id="cd04770">
    <property type="entry name" value="HTH_HMRTR"/>
    <property type="match status" value="1"/>
</dbReference>
<name>A0A1Z4NBS5_9CYAN</name>
<dbReference type="SUPFAM" id="SSF46955">
    <property type="entry name" value="Putative DNA-binding domain"/>
    <property type="match status" value="1"/>
</dbReference>
<protein>
    <submittedName>
        <fullName evidence="5">Transcriptional regulator</fullName>
    </submittedName>
</protein>
<feature type="domain" description="HTH merR-type" evidence="4">
    <location>
        <begin position="9"/>
        <end position="76"/>
    </location>
</feature>
<dbReference type="PROSITE" id="PS50937">
    <property type="entry name" value="HTH_MERR_2"/>
    <property type="match status" value="1"/>
</dbReference>
<dbReference type="Pfam" id="PF00376">
    <property type="entry name" value="MerR"/>
    <property type="match status" value="1"/>
</dbReference>
<dbReference type="Gene3D" id="1.10.1660.10">
    <property type="match status" value="1"/>
</dbReference>
<dbReference type="InterPro" id="IPR047057">
    <property type="entry name" value="MerR_fam"/>
</dbReference>
<proteinExistence type="predicted"/>
<evidence type="ECO:0000259" key="4">
    <source>
        <dbReference type="PROSITE" id="PS50937"/>
    </source>
</evidence>
<dbReference type="PANTHER" id="PTHR30204:SF94">
    <property type="entry name" value="HEAVY METAL-DEPENDENT TRANSCRIPTIONAL REGULATOR HI_0293-RELATED"/>
    <property type="match status" value="1"/>
</dbReference>
<evidence type="ECO:0000256" key="1">
    <source>
        <dbReference type="ARBA" id="ARBA00023015"/>
    </source>
</evidence>
<dbReference type="InterPro" id="IPR015358">
    <property type="entry name" value="Tscrpt_reg_MerR_DNA-bd"/>
</dbReference>
<keyword evidence="5" id="KW-0614">Plasmid</keyword>
<dbReference type="InterPro" id="IPR009061">
    <property type="entry name" value="DNA-bd_dom_put_sf"/>
</dbReference>
<keyword evidence="2" id="KW-0238">DNA-binding</keyword>
<dbReference type="Pfam" id="PF09278">
    <property type="entry name" value="MerR-DNA-bind"/>
    <property type="match status" value="1"/>
</dbReference>
<keyword evidence="3" id="KW-0804">Transcription</keyword>
<dbReference type="AlphaFoldDB" id="A0A1Z4NBS5"/>
<sequence>MLVQEKSKQIGVVAKESGVPIKTIRYYEELGLLRSSGRTEGGFRLFNTDVLARLHFIKRAQSLGLTLAEIKEFLNVHDEGELPCEHIKIKLEDKVQAIDDQIQQLLILRQDLSEMLSGWEIQSETYHPTICPIIN</sequence>
<dbReference type="KEGG" id="ttq:NIES37_71920"/>
<dbReference type="PANTHER" id="PTHR30204">
    <property type="entry name" value="REDOX-CYCLING DRUG-SENSING TRANSCRIPTIONAL ACTIVATOR SOXR"/>
    <property type="match status" value="1"/>
</dbReference>
<gene>
    <name evidence="5" type="ORF">NIES37_71920</name>
</gene>
<dbReference type="PRINTS" id="PR00040">
    <property type="entry name" value="HTHMERR"/>
</dbReference>
<organism evidence="5 6">
    <name type="scientific">Tolypothrix tenuis PCC 7101</name>
    <dbReference type="NCBI Taxonomy" id="231146"/>
    <lineage>
        <taxon>Bacteria</taxon>
        <taxon>Bacillati</taxon>
        <taxon>Cyanobacteriota</taxon>
        <taxon>Cyanophyceae</taxon>
        <taxon>Nostocales</taxon>
        <taxon>Tolypothrichaceae</taxon>
        <taxon>Tolypothrix</taxon>
    </lineage>
</organism>
<dbReference type="InterPro" id="IPR000551">
    <property type="entry name" value="MerR-type_HTH_dom"/>
</dbReference>
<geneLocation type="plasmid" evidence="6">
    <name>Plasmid2 dna</name>
</geneLocation>
<dbReference type="Proteomes" id="UP000218785">
    <property type="component" value="Plasmid plasmid2"/>
</dbReference>
<evidence type="ECO:0000313" key="5">
    <source>
        <dbReference type="EMBL" id="BAZ03179.1"/>
    </source>
</evidence>
<dbReference type="SMART" id="SM00422">
    <property type="entry name" value="HTH_MERR"/>
    <property type="match status" value="1"/>
</dbReference>
<keyword evidence="6" id="KW-1185">Reference proteome</keyword>
<dbReference type="GO" id="GO:0003677">
    <property type="term" value="F:DNA binding"/>
    <property type="evidence" value="ECO:0007669"/>
    <property type="project" value="UniProtKB-KW"/>
</dbReference>
<dbReference type="EMBL" id="AP018250">
    <property type="protein sequence ID" value="BAZ03179.1"/>
    <property type="molecule type" value="Genomic_DNA"/>
</dbReference>
<evidence type="ECO:0000256" key="3">
    <source>
        <dbReference type="ARBA" id="ARBA00023163"/>
    </source>
</evidence>
<evidence type="ECO:0000313" key="6">
    <source>
        <dbReference type="Proteomes" id="UP000218785"/>
    </source>
</evidence>
<reference evidence="5 6" key="1">
    <citation type="submission" date="2017-06" db="EMBL/GenBank/DDBJ databases">
        <title>Genome sequencing of cyanobaciteial culture collection at National Institute for Environmental Studies (NIES).</title>
        <authorList>
            <person name="Hirose Y."/>
            <person name="Shimura Y."/>
            <person name="Fujisawa T."/>
            <person name="Nakamura Y."/>
            <person name="Kawachi M."/>
        </authorList>
    </citation>
    <scope>NUCLEOTIDE SEQUENCE [LARGE SCALE GENOMIC DNA]</scope>
    <source>
        <strain evidence="5 6">NIES-37</strain>
        <plasmid evidence="6">Plasmid2 dna</plasmid>
    </source>
</reference>
<keyword evidence="1" id="KW-0805">Transcription regulation</keyword>